<evidence type="ECO:0000313" key="3">
    <source>
        <dbReference type="Proteomes" id="UP001151760"/>
    </source>
</evidence>
<evidence type="ECO:0000313" key="2">
    <source>
        <dbReference type="EMBL" id="GJS73877.1"/>
    </source>
</evidence>
<reference evidence="2" key="2">
    <citation type="submission" date="2022-01" db="EMBL/GenBank/DDBJ databases">
        <authorList>
            <person name="Yamashiro T."/>
            <person name="Shiraishi A."/>
            <person name="Satake H."/>
            <person name="Nakayama K."/>
        </authorList>
    </citation>
    <scope>NUCLEOTIDE SEQUENCE</scope>
</reference>
<proteinExistence type="predicted"/>
<organism evidence="2 3">
    <name type="scientific">Tanacetum coccineum</name>
    <dbReference type="NCBI Taxonomy" id="301880"/>
    <lineage>
        <taxon>Eukaryota</taxon>
        <taxon>Viridiplantae</taxon>
        <taxon>Streptophyta</taxon>
        <taxon>Embryophyta</taxon>
        <taxon>Tracheophyta</taxon>
        <taxon>Spermatophyta</taxon>
        <taxon>Magnoliopsida</taxon>
        <taxon>eudicotyledons</taxon>
        <taxon>Gunneridae</taxon>
        <taxon>Pentapetalae</taxon>
        <taxon>asterids</taxon>
        <taxon>campanulids</taxon>
        <taxon>Asterales</taxon>
        <taxon>Asteraceae</taxon>
        <taxon>Asteroideae</taxon>
        <taxon>Anthemideae</taxon>
        <taxon>Anthemidinae</taxon>
        <taxon>Tanacetum</taxon>
    </lineage>
</organism>
<dbReference type="Proteomes" id="UP001151760">
    <property type="component" value="Unassembled WGS sequence"/>
</dbReference>
<feature type="region of interest" description="Disordered" evidence="1">
    <location>
        <begin position="135"/>
        <end position="170"/>
    </location>
</feature>
<comment type="caution">
    <text evidence="2">The sequence shown here is derived from an EMBL/GenBank/DDBJ whole genome shotgun (WGS) entry which is preliminary data.</text>
</comment>
<reference evidence="2" key="1">
    <citation type="journal article" date="2022" name="Int. J. Mol. Sci.">
        <title>Draft Genome of Tanacetum Coccineum: Genomic Comparison of Closely Related Tanacetum-Family Plants.</title>
        <authorList>
            <person name="Yamashiro T."/>
            <person name="Shiraishi A."/>
            <person name="Nakayama K."/>
            <person name="Satake H."/>
        </authorList>
    </citation>
    <scope>NUCLEOTIDE SEQUENCE</scope>
</reference>
<evidence type="ECO:0000256" key="1">
    <source>
        <dbReference type="SAM" id="MobiDB-lite"/>
    </source>
</evidence>
<dbReference type="EMBL" id="BQNB010010188">
    <property type="protein sequence ID" value="GJS73877.1"/>
    <property type="molecule type" value="Genomic_DNA"/>
</dbReference>
<sequence>MVRWFANGVLDLDAAGLHTAEEITTYGFRAYWADTSRVIASNTDFRDYWTGISSTGDFLTTVQSYTAIRESLGRLCHRLIVFTIARRGQTPEKVTTTGHWMRGRVITKESLQGLNVVVRDLMMIDMDELVAAAGAGQADQEIPEEGVQADPTPAHAPQAPPDAPAPRTIL</sequence>
<accession>A0ABQ4Y955</accession>
<name>A0ABQ4Y955_9ASTR</name>
<keyword evidence="3" id="KW-1185">Reference proteome</keyword>
<protein>
    <submittedName>
        <fullName evidence="2">Uncharacterized protein</fullName>
    </submittedName>
</protein>
<feature type="compositionally biased region" description="Low complexity" evidence="1">
    <location>
        <begin position="148"/>
        <end position="157"/>
    </location>
</feature>
<gene>
    <name evidence="2" type="ORF">Tco_0706718</name>
</gene>